<reference evidence="2 3" key="1">
    <citation type="journal article" date="2015" name="MBio">
        <title>Genome sequence of the Drosophila melanogaster male-killing Spiroplasma strain MSRO endosymbiont.</title>
        <authorList>
            <person name="Paredes J.C."/>
            <person name="Herren J.K."/>
            <person name="Schupfer F."/>
            <person name="Marin R."/>
            <person name="Claverol S."/>
            <person name="Kuo C.H."/>
            <person name="Lemaitre B."/>
            <person name="Beven L."/>
        </authorList>
    </citation>
    <scope>NUCLEOTIDE SEQUENCE [LARGE SCALE GENOMIC DNA]</scope>
    <source>
        <strain evidence="2 3">MSRO</strain>
    </source>
</reference>
<evidence type="ECO:0000313" key="3">
    <source>
        <dbReference type="Proteomes" id="UP000031565"/>
    </source>
</evidence>
<dbReference type="EMBL" id="JTLV02000001">
    <property type="protein sequence ID" value="PQM30355.1"/>
    <property type="molecule type" value="Genomic_DNA"/>
</dbReference>
<evidence type="ECO:0000256" key="1">
    <source>
        <dbReference type="SAM" id="Phobius"/>
    </source>
</evidence>
<dbReference type="Proteomes" id="UP000031565">
    <property type="component" value="Unassembled WGS sequence"/>
</dbReference>
<accession>A0A2P6FA67</accession>
<proteinExistence type="predicted"/>
<comment type="caution">
    <text evidence="2">The sequence shown here is derived from an EMBL/GenBank/DDBJ whole genome shotgun (WGS) entry which is preliminary data.</text>
</comment>
<keyword evidence="1" id="KW-1133">Transmembrane helix</keyword>
<protein>
    <submittedName>
        <fullName evidence="2">Uncharacterized protein</fullName>
    </submittedName>
</protein>
<sequence length="127" mass="14952">MLCIINLISKNYYEITINLFKFVILIVTLVLFSYFFSSLNAYVQYLNLKNDNPTVKPSLIVERLLFWLQKDYLRGMGFFLLFPLVFSGFDFILDCYALTRNSFALKTGKGIKREYHFKQLCQIKSDA</sequence>
<organism evidence="2 3">
    <name type="scientific">Spiroplasma poulsonii</name>
    <dbReference type="NCBI Taxonomy" id="2138"/>
    <lineage>
        <taxon>Bacteria</taxon>
        <taxon>Bacillati</taxon>
        <taxon>Mycoplasmatota</taxon>
        <taxon>Mollicutes</taxon>
        <taxon>Entomoplasmatales</taxon>
        <taxon>Spiroplasmataceae</taxon>
        <taxon>Spiroplasma</taxon>
    </lineage>
</organism>
<keyword evidence="1" id="KW-0812">Transmembrane</keyword>
<gene>
    <name evidence="2" type="ORF">SMSRO_SF001160</name>
</gene>
<keyword evidence="3" id="KW-1185">Reference proteome</keyword>
<keyword evidence="1" id="KW-0472">Membrane</keyword>
<feature type="transmembrane region" description="Helical" evidence="1">
    <location>
        <begin position="72"/>
        <end position="93"/>
    </location>
</feature>
<name>A0A2P6FA67_9MOLU</name>
<evidence type="ECO:0000313" key="2">
    <source>
        <dbReference type="EMBL" id="PQM30355.1"/>
    </source>
</evidence>
<dbReference type="AlphaFoldDB" id="A0A2P6FA67"/>
<feature type="transmembrane region" description="Helical" evidence="1">
    <location>
        <begin position="12"/>
        <end position="36"/>
    </location>
</feature>